<dbReference type="Pfam" id="PF03641">
    <property type="entry name" value="Lysine_decarbox"/>
    <property type="match status" value="1"/>
</dbReference>
<dbReference type="GO" id="GO:0009691">
    <property type="term" value="P:cytokinin biosynthetic process"/>
    <property type="evidence" value="ECO:0007669"/>
    <property type="project" value="UniProtKB-UniRule"/>
</dbReference>
<reference evidence="3 4" key="1">
    <citation type="journal article" date="2015" name="PLoS ONE">
        <title>Genome Sequence of Bacillus endophyticus and Analysis of Its Companion Mechanism in the Ketogulonigenium vulgare-Bacillus Strain Consortium.</title>
        <authorList>
            <person name="Jia N."/>
            <person name="Du J."/>
            <person name="Ding M.Z."/>
            <person name="Gao F."/>
            <person name="Yuan Y.J."/>
        </authorList>
    </citation>
    <scope>NUCLEOTIDE SEQUENCE [LARGE SCALE GENOMIC DNA]</scope>
    <source>
        <strain evidence="3 4">Hbe603</strain>
    </source>
</reference>
<dbReference type="SUPFAM" id="SSF102405">
    <property type="entry name" value="MCP/YpsA-like"/>
    <property type="match status" value="1"/>
</dbReference>
<reference evidence="4" key="2">
    <citation type="submission" date="2015-06" db="EMBL/GenBank/DDBJ databases">
        <title>Genome Sequence of Bacillus endophyticus and Analysis of its Companion Mechanism in the Ketogulonigenium vulgare-Bacillus strain Consortium.</title>
        <authorList>
            <person name="Jia N."/>
            <person name="Du J."/>
            <person name="Ding M.-Z."/>
            <person name="Gao F."/>
            <person name="Yuan Y.-J."/>
        </authorList>
    </citation>
    <scope>NUCLEOTIDE SEQUENCE [LARGE SCALE GENOMIC DNA]</scope>
    <source>
        <strain evidence="4">Hbe603</strain>
    </source>
</reference>
<sequence>MKRIAVFCGSSNGATDLYIKEAKKLGEEIARRDISLVYGGASVGVMGAVADSVLKFGGHVIGVMPTFLEEREIAHKNLSELIVVESMHERKAKMTELADGFIALPGGPGTLEEFFEIFTWAQLGLHQKPCGLLNINEYYTPLVSLFNHMTEEQFLQEKYRTMALVDTEPQGLLDQFHTYQPPSVKTYITEAQS</sequence>
<dbReference type="InterPro" id="IPR005269">
    <property type="entry name" value="LOG"/>
</dbReference>
<accession>A0A0H4KIR9</accession>
<dbReference type="NCBIfam" id="TIGR00730">
    <property type="entry name" value="Rossman fold protein, TIGR00730 family"/>
    <property type="match status" value="1"/>
</dbReference>
<keyword evidence="4" id="KW-1185">Reference proteome</keyword>
<gene>
    <name evidence="3" type="ORF">BEH_08645</name>
</gene>
<dbReference type="RefSeq" id="WP_046217043.1">
    <property type="nucleotide sequence ID" value="NZ_CP011974.1"/>
</dbReference>
<evidence type="ECO:0000256" key="1">
    <source>
        <dbReference type="ARBA" id="ARBA00006763"/>
    </source>
</evidence>
<dbReference type="PANTHER" id="PTHR31223">
    <property type="entry name" value="LOG FAMILY PROTEIN YJL055W"/>
    <property type="match status" value="1"/>
</dbReference>
<name>A0A0H4KIR9_9BACI</name>
<dbReference type="EC" id="3.2.2.n1" evidence="2"/>
<keyword evidence="2" id="KW-0203">Cytokinin biosynthesis</keyword>
<dbReference type="Proteomes" id="UP000036202">
    <property type="component" value="Chromosome"/>
</dbReference>
<dbReference type="KEGG" id="beo:BEH_08645"/>
<proteinExistence type="inferred from homology"/>
<organism evidence="3 4">
    <name type="scientific">Priestia filamentosa</name>
    <dbReference type="NCBI Taxonomy" id="1402861"/>
    <lineage>
        <taxon>Bacteria</taxon>
        <taxon>Bacillati</taxon>
        <taxon>Bacillota</taxon>
        <taxon>Bacilli</taxon>
        <taxon>Bacillales</taxon>
        <taxon>Bacillaceae</taxon>
        <taxon>Priestia</taxon>
    </lineage>
</organism>
<dbReference type="EMBL" id="CP011974">
    <property type="protein sequence ID" value="AKO92159.1"/>
    <property type="molecule type" value="Genomic_DNA"/>
</dbReference>
<protein>
    <recommendedName>
        <fullName evidence="2">Cytokinin riboside 5'-monophosphate phosphoribohydrolase</fullName>
        <ecNumber evidence="2">3.2.2.n1</ecNumber>
    </recommendedName>
</protein>
<dbReference type="Gene3D" id="3.40.50.450">
    <property type="match status" value="1"/>
</dbReference>
<dbReference type="OrthoDB" id="9801098at2"/>
<evidence type="ECO:0000313" key="4">
    <source>
        <dbReference type="Proteomes" id="UP000036202"/>
    </source>
</evidence>
<dbReference type="AlphaFoldDB" id="A0A0H4KIR9"/>
<evidence type="ECO:0000256" key="2">
    <source>
        <dbReference type="RuleBase" id="RU363015"/>
    </source>
</evidence>
<dbReference type="GO" id="GO:0005829">
    <property type="term" value="C:cytosol"/>
    <property type="evidence" value="ECO:0007669"/>
    <property type="project" value="TreeGrafter"/>
</dbReference>
<keyword evidence="2" id="KW-0378">Hydrolase</keyword>
<dbReference type="GO" id="GO:0016799">
    <property type="term" value="F:hydrolase activity, hydrolyzing N-glycosyl compounds"/>
    <property type="evidence" value="ECO:0007669"/>
    <property type="project" value="TreeGrafter"/>
</dbReference>
<comment type="similarity">
    <text evidence="1 2">Belongs to the LOG family.</text>
</comment>
<dbReference type="PATRIC" id="fig|135735.6.peg.1783"/>
<dbReference type="PANTHER" id="PTHR31223:SF70">
    <property type="entry name" value="LOG FAMILY PROTEIN YJL055W"/>
    <property type="match status" value="1"/>
</dbReference>
<dbReference type="InterPro" id="IPR031100">
    <property type="entry name" value="LOG_fam"/>
</dbReference>
<evidence type="ECO:0000313" key="3">
    <source>
        <dbReference type="EMBL" id="AKO92159.1"/>
    </source>
</evidence>